<evidence type="ECO:0000259" key="3">
    <source>
        <dbReference type="PROSITE" id="PS51186"/>
    </source>
</evidence>
<keyword evidence="2" id="KW-0012">Acyltransferase</keyword>
<dbReference type="Proteomes" id="UP000689967">
    <property type="component" value="Unassembled WGS sequence"/>
</dbReference>
<dbReference type="PANTHER" id="PTHR43877:SF2">
    <property type="entry name" value="AMINOALKYLPHOSPHONATE N-ACETYLTRANSFERASE-RELATED"/>
    <property type="match status" value="1"/>
</dbReference>
<accession>A0ABS6HA96</accession>
<sequence>MRQPPPDPATAIRPVGADDRPAWDALWRANCRHFQAPPMTPALLDALWDRILDPGFPMRAWLAWEGGVAQGLAHVILRPHSFSLRHIGWIEDLWVAPEARGRGLGRALIAALAEVGRAEGWRRLEWETEAANAGARRLYDRIAEPDPHPRYRINLNA</sequence>
<comment type="caution">
    <text evidence="4">The sequence shown here is derived from an EMBL/GenBank/DDBJ whole genome shotgun (WGS) entry which is preliminary data.</text>
</comment>
<evidence type="ECO:0000313" key="5">
    <source>
        <dbReference type="Proteomes" id="UP000689967"/>
    </source>
</evidence>
<feature type="domain" description="N-acetyltransferase" evidence="3">
    <location>
        <begin position="10"/>
        <end position="157"/>
    </location>
</feature>
<dbReference type="CDD" id="cd04301">
    <property type="entry name" value="NAT_SF"/>
    <property type="match status" value="1"/>
</dbReference>
<evidence type="ECO:0000313" key="4">
    <source>
        <dbReference type="EMBL" id="MBU8545610.1"/>
    </source>
</evidence>
<dbReference type="Pfam" id="PF00583">
    <property type="entry name" value="Acetyltransf_1"/>
    <property type="match status" value="1"/>
</dbReference>
<organism evidence="4 5">
    <name type="scientific">Falsiroseomonas oleicola</name>
    <dbReference type="NCBI Taxonomy" id="2801474"/>
    <lineage>
        <taxon>Bacteria</taxon>
        <taxon>Pseudomonadati</taxon>
        <taxon>Pseudomonadota</taxon>
        <taxon>Alphaproteobacteria</taxon>
        <taxon>Acetobacterales</taxon>
        <taxon>Roseomonadaceae</taxon>
        <taxon>Falsiroseomonas</taxon>
    </lineage>
</organism>
<name>A0ABS6HA96_9PROT</name>
<dbReference type="RefSeq" id="WP_216877615.1">
    <property type="nucleotide sequence ID" value="NZ_JAERQM010000005.1"/>
</dbReference>
<evidence type="ECO:0000256" key="1">
    <source>
        <dbReference type="ARBA" id="ARBA00022679"/>
    </source>
</evidence>
<keyword evidence="5" id="KW-1185">Reference proteome</keyword>
<dbReference type="InterPro" id="IPR050832">
    <property type="entry name" value="Bact_Acetyltransf"/>
</dbReference>
<gene>
    <name evidence="4" type="ORF">JJQ90_17930</name>
</gene>
<keyword evidence="1" id="KW-0808">Transferase</keyword>
<dbReference type="PANTHER" id="PTHR43877">
    <property type="entry name" value="AMINOALKYLPHOSPHONATE N-ACETYLTRANSFERASE-RELATED-RELATED"/>
    <property type="match status" value="1"/>
</dbReference>
<dbReference type="InterPro" id="IPR000182">
    <property type="entry name" value="GNAT_dom"/>
</dbReference>
<proteinExistence type="predicted"/>
<dbReference type="EMBL" id="JAERQM010000005">
    <property type="protein sequence ID" value="MBU8545610.1"/>
    <property type="molecule type" value="Genomic_DNA"/>
</dbReference>
<evidence type="ECO:0000256" key="2">
    <source>
        <dbReference type="ARBA" id="ARBA00023315"/>
    </source>
</evidence>
<protein>
    <submittedName>
        <fullName evidence="4">GNAT family N-acetyltransferase</fullName>
    </submittedName>
</protein>
<dbReference type="PROSITE" id="PS51186">
    <property type="entry name" value="GNAT"/>
    <property type="match status" value="1"/>
</dbReference>
<reference evidence="4 5" key="1">
    <citation type="submission" date="2021-01" db="EMBL/GenBank/DDBJ databases">
        <title>Roseomonas sp. nov, a bacterium isolated from an oil production mixture in Yumen Oilfield.</title>
        <authorList>
            <person name="Wu D."/>
        </authorList>
    </citation>
    <scope>NUCLEOTIDE SEQUENCE [LARGE SCALE GENOMIC DNA]</scope>
    <source>
        <strain evidence="4 5">ROY-5-3</strain>
    </source>
</reference>